<name>A0A679FXK9_9BACL</name>
<dbReference type="EMBL" id="AP022557">
    <property type="protein sequence ID" value="BBW97544.1"/>
    <property type="molecule type" value="Genomic_DNA"/>
</dbReference>
<dbReference type="AlphaFoldDB" id="A0A679FXK9"/>
<accession>A0A679FXK9</accession>
<gene>
    <name evidence="1" type="ORF">GsuE55_23770</name>
</gene>
<keyword evidence="2" id="KW-1185">Reference proteome</keyword>
<evidence type="ECO:0000313" key="1">
    <source>
        <dbReference type="EMBL" id="BBW97544.1"/>
    </source>
</evidence>
<reference evidence="2" key="1">
    <citation type="journal article" date="2020" name="Microbiol. Resour. Announc.">
        <title>Complete Genome Sequence of Geobacillus sp. Strain E55-1, Isolated from Mine Geyser in Japan.</title>
        <authorList>
            <person name="Miyazaki K."/>
            <person name="Hase E."/>
            <person name="Tokito N."/>
        </authorList>
    </citation>
    <scope>NUCLEOTIDE SEQUENCE [LARGE SCALE GENOMIC DNA]</scope>
    <source>
        <strain evidence="2">E55-1</strain>
    </source>
</reference>
<proteinExistence type="predicted"/>
<dbReference type="RefSeq" id="WP_033843093.1">
    <property type="nucleotide sequence ID" value="NZ_AP022557.1"/>
</dbReference>
<evidence type="ECO:0000313" key="2">
    <source>
        <dbReference type="Proteomes" id="UP000501421"/>
    </source>
</evidence>
<organism evidence="1 2">
    <name type="scientific">Geobacillus subterraneus</name>
    <dbReference type="NCBI Taxonomy" id="129338"/>
    <lineage>
        <taxon>Bacteria</taxon>
        <taxon>Bacillati</taxon>
        <taxon>Bacillota</taxon>
        <taxon>Bacilli</taxon>
        <taxon>Bacillales</taxon>
        <taxon>Anoxybacillaceae</taxon>
        <taxon>Geobacillus</taxon>
    </lineage>
</organism>
<sequence length="198" mass="23485">MDGKEQPKKWPNTVAFQDEYTREFMASTKEVKDGYYLFKSKTGGYTMWFPKDAVVAEWLYEKHGKDFEALTIGWDNKEENLRYSIDLQYERGEHMEDIETNLFLLSSGGYANYNGSYMTQKYNDKTIYFAKKQKDISVDYKHNIVYSFFSYIKSKDSHQGILFIYRVRGNDSEKSCQVNVKEEEKTAKMLMKSIKFYD</sequence>
<dbReference type="Proteomes" id="UP000501421">
    <property type="component" value="Chromosome"/>
</dbReference>
<protein>
    <submittedName>
        <fullName evidence="1">Uncharacterized protein</fullName>
    </submittedName>
</protein>